<accession>A0ABN9VC20</accession>
<keyword evidence="2" id="KW-1185">Reference proteome</keyword>
<dbReference type="Proteomes" id="UP001189429">
    <property type="component" value="Unassembled WGS sequence"/>
</dbReference>
<protein>
    <submittedName>
        <fullName evidence="1">Uncharacterized protein</fullName>
    </submittedName>
</protein>
<gene>
    <name evidence="1" type="ORF">PCOR1329_LOCUS56370</name>
</gene>
<organism evidence="1 2">
    <name type="scientific">Prorocentrum cordatum</name>
    <dbReference type="NCBI Taxonomy" id="2364126"/>
    <lineage>
        <taxon>Eukaryota</taxon>
        <taxon>Sar</taxon>
        <taxon>Alveolata</taxon>
        <taxon>Dinophyceae</taxon>
        <taxon>Prorocentrales</taxon>
        <taxon>Prorocentraceae</taxon>
        <taxon>Prorocentrum</taxon>
    </lineage>
</organism>
<comment type="caution">
    <text evidence="1">The sequence shown here is derived from an EMBL/GenBank/DDBJ whole genome shotgun (WGS) entry which is preliminary data.</text>
</comment>
<evidence type="ECO:0000313" key="2">
    <source>
        <dbReference type="Proteomes" id="UP001189429"/>
    </source>
</evidence>
<reference evidence="1" key="1">
    <citation type="submission" date="2023-10" db="EMBL/GenBank/DDBJ databases">
        <authorList>
            <person name="Chen Y."/>
            <person name="Shah S."/>
            <person name="Dougan E. K."/>
            <person name="Thang M."/>
            <person name="Chan C."/>
        </authorList>
    </citation>
    <scope>NUCLEOTIDE SEQUENCE [LARGE SCALE GENOMIC DNA]</scope>
</reference>
<name>A0ABN9VC20_9DINO</name>
<evidence type="ECO:0000313" key="1">
    <source>
        <dbReference type="EMBL" id="CAK0870208.1"/>
    </source>
</evidence>
<proteinExistence type="predicted"/>
<sequence length="169" mass="18063">MLPVAMWAHTCRVPVRRFDAAPRDFHRCSPLERTSVLLRSDGTAVACATAPPWPAARTIMASASFQHWSRTFAYAAHLLPVLLLQAYFDGGAMRFVTLGGAERCIIGAGPASRLADVRGQLMAGQLPGRLGPLVQQVDAILPGCRLLSSAPAEETVAGAFDLGRALQKL</sequence>
<dbReference type="EMBL" id="CAUYUJ010016937">
    <property type="protein sequence ID" value="CAK0870208.1"/>
    <property type="molecule type" value="Genomic_DNA"/>
</dbReference>